<dbReference type="SUPFAM" id="SSF50104">
    <property type="entry name" value="Translation proteins SH3-like domain"/>
    <property type="match status" value="1"/>
</dbReference>
<evidence type="ECO:0000313" key="10">
    <source>
        <dbReference type="Proteomes" id="UP000028523"/>
    </source>
</evidence>
<proteinExistence type="inferred from homology"/>
<dbReference type="HAMAP" id="MF_00402">
    <property type="entry name" value="Ribosomal_bL19"/>
    <property type="match status" value="1"/>
</dbReference>
<accession>A0A084U470</accession>
<dbReference type="GO" id="GO:0022625">
    <property type="term" value="C:cytosolic large ribosomal subunit"/>
    <property type="evidence" value="ECO:0007669"/>
    <property type="project" value="TreeGrafter"/>
</dbReference>
<dbReference type="GO" id="GO:0003735">
    <property type="term" value="F:structural constituent of ribosome"/>
    <property type="evidence" value="ECO:0007669"/>
    <property type="project" value="InterPro"/>
</dbReference>
<dbReference type="Pfam" id="PF01245">
    <property type="entry name" value="Ribosomal_L19"/>
    <property type="match status" value="1"/>
</dbReference>
<gene>
    <name evidence="6 9" type="primary">rplS</name>
    <name evidence="9" type="ORF">P271_614</name>
</gene>
<sequence>MANVNKVDIIKHVESSQLKHDIPNFGPGDTVVFHNKILENNKLRIQKFEGIVLRRRGSGLSETCIVRKESNGVGVERTFQLHSPLLEKIEVVRKGKVRRAYLSYMRERSGKSARIKEKKAKDTKDIKKTKANKK</sequence>
<dbReference type="AlphaFoldDB" id="A0A084U470"/>
<keyword evidence="3 6" id="KW-0689">Ribosomal protein</keyword>
<feature type="region of interest" description="Disordered" evidence="8">
    <location>
        <begin position="108"/>
        <end position="134"/>
    </location>
</feature>
<dbReference type="GeneID" id="96866844"/>
<keyword evidence="4 6" id="KW-0687">Ribonucleoprotein</keyword>
<dbReference type="InterPro" id="IPR018257">
    <property type="entry name" value="Ribosomal_bL19_CS"/>
</dbReference>
<evidence type="ECO:0000256" key="6">
    <source>
        <dbReference type="HAMAP-Rule" id="MF_00402"/>
    </source>
</evidence>
<dbReference type="InterPro" id="IPR038657">
    <property type="entry name" value="Ribosomal_bL19_sf"/>
</dbReference>
<evidence type="ECO:0000256" key="8">
    <source>
        <dbReference type="SAM" id="MobiDB-lite"/>
    </source>
</evidence>
<dbReference type="RefSeq" id="WP_004025001.1">
    <property type="nucleotide sequence ID" value="NZ_AWQU01000065.1"/>
</dbReference>
<dbReference type="InterPro" id="IPR001857">
    <property type="entry name" value="Ribosomal_bL19"/>
</dbReference>
<dbReference type="PIRSF" id="PIRSF002191">
    <property type="entry name" value="Ribosomal_L19"/>
    <property type="match status" value="1"/>
</dbReference>
<dbReference type="NCBIfam" id="TIGR01024">
    <property type="entry name" value="rplS_bact"/>
    <property type="match status" value="1"/>
</dbReference>
<dbReference type="PANTHER" id="PTHR15680:SF9">
    <property type="entry name" value="LARGE RIBOSOMAL SUBUNIT PROTEIN BL19M"/>
    <property type="match status" value="1"/>
</dbReference>
<dbReference type="PANTHER" id="PTHR15680">
    <property type="entry name" value="RIBOSOMAL PROTEIN L19"/>
    <property type="match status" value="1"/>
</dbReference>
<evidence type="ECO:0000313" key="9">
    <source>
        <dbReference type="EMBL" id="KFB07756.1"/>
    </source>
</evidence>
<name>A0A084U470_MALIO</name>
<feature type="compositionally biased region" description="Basic and acidic residues" evidence="8">
    <location>
        <begin position="119"/>
        <end position="128"/>
    </location>
</feature>
<dbReference type="PRINTS" id="PR00061">
    <property type="entry name" value="RIBOSOMALL19"/>
</dbReference>
<dbReference type="EMBL" id="AWQU01000065">
    <property type="protein sequence ID" value="KFB07756.1"/>
    <property type="molecule type" value="Genomic_DNA"/>
</dbReference>
<organism evidence="9 10">
    <name type="scientific">Malacoplasma iowae DK-CPA</name>
    <dbReference type="NCBI Taxonomy" id="1394179"/>
    <lineage>
        <taxon>Bacteria</taxon>
        <taxon>Bacillati</taxon>
        <taxon>Mycoplasmatota</taxon>
        <taxon>Mycoplasmoidales</taxon>
        <taxon>Mycoplasmoidaceae</taxon>
        <taxon>Malacoplasma</taxon>
    </lineage>
</organism>
<evidence type="ECO:0000256" key="5">
    <source>
        <dbReference type="ARBA" id="ARBA00035171"/>
    </source>
</evidence>
<dbReference type="PROSITE" id="PS01015">
    <property type="entry name" value="RIBOSOMAL_L19"/>
    <property type="match status" value="1"/>
</dbReference>
<comment type="similarity">
    <text evidence="2 6 7">Belongs to the bacterial ribosomal protein bL19 family.</text>
</comment>
<evidence type="ECO:0000256" key="7">
    <source>
        <dbReference type="RuleBase" id="RU000559"/>
    </source>
</evidence>
<evidence type="ECO:0000256" key="1">
    <source>
        <dbReference type="ARBA" id="ARBA00002349"/>
    </source>
</evidence>
<dbReference type="GO" id="GO:0006412">
    <property type="term" value="P:translation"/>
    <property type="evidence" value="ECO:0007669"/>
    <property type="project" value="UniProtKB-UniRule"/>
</dbReference>
<protein>
    <recommendedName>
        <fullName evidence="5 6">Large ribosomal subunit protein bL19</fullName>
    </recommendedName>
</protein>
<evidence type="ECO:0000256" key="4">
    <source>
        <dbReference type="ARBA" id="ARBA00023274"/>
    </source>
</evidence>
<comment type="function">
    <text evidence="1 6 7">This protein is located at the 30S-50S ribosomal subunit interface and may play a role in the structure and function of the aminoacyl-tRNA binding site.</text>
</comment>
<dbReference type="FunFam" id="2.30.30.790:FF:000001">
    <property type="entry name" value="50S ribosomal protein L19"/>
    <property type="match status" value="1"/>
</dbReference>
<dbReference type="Proteomes" id="UP000028523">
    <property type="component" value="Unassembled WGS sequence"/>
</dbReference>
<evidence type="ECO:0000256" key="2">
    <source>
        <dbReference type="ARBA" id="ARBA00005781"/>
    </source>
</evidence>
<comment type="caution">
    <text evidence="9">The sequence shown here is derived from an EMBL/GenBank/DDBJ whole genome shotgun (WGS) entry which is preliminary data.</text>
</comment>
<dbReference type="InterPro" id="IPR008991">
    <property type="entry name" value="Translation_prot_SH3-like_sf"/>
</dbReference>
<dbReference type="Gene3D" id="2.30.30.790">
    <property type="match status" value="1"/>
</dbReference>
<reference evidence="9 10" key="1">
    <citation type="journal article" date="2014" name="PLoS ONE">
        <title>Reduction of Hydrogen Peroxide Accumulation and Toxicity by a Catalase from Mycoplasma iowae.</title>
        <authorList>
            <person name="Pritchard R.E."/>
            <person name="Prassinos A.J."/>
            <person name="Osborne J.D."/>
            <person name="Raviv Z."/>
            <person name="Balish M.F."/>
        </authorList>
    </citation>
    <scope>NUCLEOTIDE SEQUENCE [LARGE SCALE GENOMIC DNA]</scope>
    <source>
        <strain evidence="9 10">DK-CPA</strain>
    </source>
</reference>
<evidence type="ECO:0000256" key="3">
    <source>
        <dbReference type="ARBA" id="ARBA00022980"/>
    </source>
</evidence>
<keyword evidence="10" id="KW-1185">Reference proteome</keyword>